<gene>
    <name evidence="1" type="ORF">SPELUC_LOCUS7765</name>
</gene>
<dbReference type="Proteomes" id="UP000789366">
    <property type="component" value="Unassembled WGS sequence"/>
</dbReference>
<proteinExistence type="predicted"/>
<accession>A0ACA9N4Y1</accession>
<feature type="non-terminal residue" evidence="1">
    <location>
        <position position="1"/>
    </location>
</feature>
<sequence length="670" mass="74152">VYGWSSARFIYNVYNTTYANDLFHVDEQSGLFYTNSPYVQDVTYIGKGIRNFPTHLYLITLDGSTDDCNIMFRAEIGRNFSTTSPGKHYCSASSSYKPYTLNITSVNNYVGDSPNPKYTVPPSVILHYCMLGINIDNYKSITPTKDAFACLDELTSSTPGTHLGRINIGQDTKNFFDMSIYSPSVISLANAVNNFAQIMNSIANGVKDGSNTALNKLDDIRNNLVPEDAGKVNKKLSLVISILMDTIVLIFLLAATDMVGAVLFEGAISTGAILVERESIAFSRNFLKFSLSVYDFAAHESEEYKAKPENYTTDPSKWADLANQSVGNSTTLIKENRQNDSYVELNKALIYQSRIPAELFSQQPFNQLASDIQDLIDYLQGLYFLSVNANGSILPTMRTTAATIDQSNVGEITSGARFSPLATRGPWRELERGMMNDTGTAINRKRDLVNLPLGASVDLLETLSIDAVLNDFRKNLNQSAIHIDDFKNQVSNIISSINTEFKNSIAANLDGRDMLVLNNFLTPQIGITEDNGRSVIAGLVNDYVTAYTISTIMTAYGAVICSNDDVRQQCDEHQCHCNTPIGNDKCTIAGGIGEFDDTYYVGYKDKQLNLIQQWRNVSDICQNKNGWQFAYDTCEGYYIKVPRPGSGGSHGGNRNKRSTKYLICSATIEE</sequence>
<comment type="caution">
    <text evidence="1">The sequence shown here is derived from an EMBL/GenBank/DDBJ whole genome shotgun (WGS) entry which is preliminary data.</text>
</comment>
<name>A0ACA9N4Y1_9GLOM</name>
<keyword evidence="2" id="KW-1185">Reference proteome</keyword>
<reference evidence="1" key="1">
    <citation type="submission" date="2021-06" db="EMBL/GenBank/DDBJ databases">
        <authorList>
            <person name="Kallberg Y."/>
            <person name="Tangrot J."/>
            <person name="Rosling A."/>
        </authorList>
    </citation>
    <scope>NUCLEOTIDE SEQUENCE</scope>
    <source>
        <strain evidence="1">28 12/20/2015</strain>
    </source>
</reference>
<evidence type="ECO:0000313" key="2">
    <source>
        <dbReference type="Proteomes" id="UP000789366"/>
    </source>
</evidence>
<organism evidence="1 2">
    <name type="scientific">Cetraspora pellucida</name>
    <dbReference type="NCBI Taxonomy" id="1433469"/>
    <lineage>
        <taxon>Eukaryota</taxon>
        <taxon>Fungi</taxon>
        <taxon>Fungi incertae sedis</taxon>
        <taxon>Mucoromycota</taxon>
        <taxon>Glomeromycotina</taxon>
        <taxon>Glomeromycetes</taxon>
        <taxon>Diversisporales</taxon>
        <taxon>Gigasporaceae</taxon>
        <taxon>Cetraspora</taxon>
    </lineage>
</organism>
<protein>
    <submittedName>
        <fullName evidence="1">5537_t:CDS:1</fullName>
    </submittedName>
</protein>
<evidence type="ECO:0000313" key="1">
    <source>
        <dbReference type="EMBL" id="CAG8618210.1"/>
    </source>
</evidence>
<dbReference type="EMBL" id="CAJVPW010010692">
    <property type="protein sequence ID" value="CAG8618210.1"/>
    <property type="molecule type" value="Genomic_DNA"/>
</dbReference>